<dbReference type="Proteomes" id="UP000007798">
    <property type="component" value="Unassembled WGS sequence"/>
</dbReference>
<dbReference type="OMA" id="YRENMAM"/>
<reference evidence="1 2" key="1">
    <citation type="journal article" date="2007" name="Nature">
        <title>Evolution of genes and genomes on the Drosophila phylogeny.</title>
        <authorList>
            <consortium name="Drosophila 12 Genomes Consortium"/>
            <person name="Clark A.G."/>
            <person name="Eisen M.B."/>
            <person name="Smith D.R."/>
            <person name="Bergman C.M."/>
            <person name="Oliver B."/>
            <person name="Markow T.A."/>
            <person name="Kaufman T.C."/>
            <person name="Kellis M."/>
            <person name="Gelbart W."/>
            <person name="Iyer V.N."/>
            <person name="Pollard D.A."/>
            <person name="Sackton T.B."/>
            <person name="Larracuente A.M."/>
            <person name="Singh N.D."/>
            <person name="Abad J.P."/>
            <person name="Abt D.N."/>
            <person name="Adryan B."/>
            <person name="Aguade M."/>
            <person name="Akashi H."/>
            <person name="Anderson W.W."/>
            <person name="Aquadro C.F."/>
            <person name="Ardell D.H."/>
            <person name="Arguello R."/>
            <person name="Artieri C.G."/>
            <person name="Barbash D.A."/>
            <person name="Barker D."/>
            <person name="Barsanti P."/>
            <person name="Batterham P."/>
            <person name="Batzoglou S."/>
            <person name="Begun D."/>
            <person name="Bhutkar A."/>
            <person name="Blanco E."/>
            <person name="Bosak S.A."/>
            <person name="Bradley R.K."/>
            <person name="Brand A.D."/>
            <person name="Brent M.R."/>
            <person name="Brooks A.N."/>
            <person name="Brown R.H."/>
            <person name="Butlin R.K."/>
            <person name="Caggese C."/>
            <person name="Calvi B.R."/>
            <person name="Bernardo de Carvalho A."/>
            <person name="Caspi A."/>
            <person name="Castrezana S."/>
            <person name="Celniker S.E."/>
            <person name="Chang J.L."/>
            <person name="Chapple C."/>
            <person name="Chatterji S."/>
            <person name="Chinwalla A."/>
            <person name="Civetta A."/>
            <person name="Clifton S.W."/>
            <person name="Comeron J.M."/>
            <person name="Costello J.C."/>
            <person name="Coyne J.A."/>
            <person name="Daub J."/>
            <person name="David R.G."/>
            <person name="Delcher A.L."/>
            <person name="Delehaunty K."/>
            <person name="Do C.B."/>
            <person name="Ebling H."/>
            <person name="Edwards K."/>
            <person name="Eickbush T."/>
            <person name="Evans J.D."/>
            <person name="Filipski A."/>
            <person name="Findeiss S."/>
            <person name="Freyhult E."/>
            <person name="Fulton L."/>
            <person name="Fulton R."/>
            <person name="Garcia A.C."/>
            <person name="Gardiner A."/>
            <person name="Garfield D.A."/>
            <person name="Garvin B.E."/>
            <person name="Gibson G."/>
            <person name="Gilbert D."/>
            <person name="Gnerre S."/>
            <person name="Godfrey J."/>
            <person name="Good R."/>
            <person name="Gotea V."/>
            <person name="Gravely B."/>
            <person name="Greenberg A.J."/>
            <person name="Griffiths-Jones S."/>
            <person name="Gross S."/>
            <person name="Guigo R."/>
            <person name="Gustafson E.A."/>
            <person name="Haerty W."/>
            <person name="Hahn M.W."/>
            <person name="Halligan D.L."/>
            <person name="Halpern A.L."/>
            <person name="Halter G.M."/>
            <person name="Han M.V."/>
            <person name="Heger A."/>
            <person name="Hillier L."/>
            <person name="Hinrichs A.S."/>
            <person name="Holmes I."/>
            <person name="Hoskins R.A."/>
            <person name="Hubisz M.J."/>
            <person name="Hultmark D."/>
            <person name="Huntley M.A."/>
            <person name="Jaffe D.B."/>
            <person name="Jagadeeshan S."/>
            <person name="Jeck W.R."/>
            <person name="Johnson J."/>
            <person name="Jones C.D."/>
            <person name="Jordan W.C."/>
            <person name="Karpen G.H."/>
            <person name="Kataoka E."/>
            <person name="Keightley P.D."/>
            <person name="Kheradpour P."/>
            <person name="Kirkness E.F."/>
            <person name="Koerich L.B."/>
            <person name="Kristiansen K."/>
            <person name="Kudrna D."/>
            <person name="Kulathinal R.J."/>
            <person name="Kumar S."/>
            <person name="Kwok R."/>
            <person name="Lander E."/>
            <person name="Langley C.H."/>
            <person name="Lapoint R."/>
            <person name="Lazzaro B.P."/>
            <person name="Lee S.J."/>
            <person name="Levesque L."/>
            <person name="Li R."/>
            <person name="Lin C.F."/>
            <person name="Lin M.F."/>
            <person name="Lindblad-Toh K."/>
            <person name="Llopart A."/>
            <person name="Long M."/>
            <person name="Low L."/>
            <person name="Lozovsky E."/>
            <person name="Lu J."/>
            <person name="Luo M."/>
            <person name="Machado C.A."/>
            <person name="Makalowski W."/>
            <person name="Marzo M."/>
            <person name="Matsuda M."/>
            <person name="Matzkin L."/>
            <person name="McAllister B."/>
            <person name="McBride C.S."/>
            <person name="McKernan B."/>
            <person name="McKernan K."/>
            <person name="Mendez-Lago M."/>
            <person name="Minx P."/>
            <person name="Mollenhauer M.U."/>
            <person name="Montooth K."/>
            <person name="Mount S.M."/>
            <person name="Mu X."/>
            <person name="Myers E."/>
            <person name="Negre B."/>
            <person name="Newfeld S."/>
            <person name="Nielsen R."/>
            <person name="Noor M.A."/>
            <person name="O'Grady P."/>
            <person name="Pachter L."/>
            <person name="Papaceit M."/>
            <person name="Parisi M.J."/>
            <person name="Parisi M."/>
            <person name="Parts L."/>
            <person name="Pedersen J.S."/>
            <person name="Pesole G."/>
            <person name="Phillippy A.M."/>
            <person name="Ponting C.P."/>
            <person name="Pop M."/>
            <person name="Porcelli D."/>
            <person name="Powell J.R."/>
            <person name="Prohaska S."/>
            <person name="Pruitt K."/>
            <person name="Puig M."/>
            <person name="Quesneville H."/>
            <person name="Ram K.R."/>
            <person name="Rand D."/>
            <person name="Rasmussen M.D."/>
            <person name="Reed L.K."/>
            <person name="Reenan R."/>
            <person name="Reily A."/>
            <person name="Remington K.A."/>
            <person name="Rieger T.T."/>
            <person name="Ritchie M.G."/>
            <person name="Robin C."/>
            <person name="Rogers Y.H."/>
            <person name="Rohde C."/>
            <person name="Rozas J."/>
            <person name="Rubenfield M.J."/>
            <person name="Ruiz A."/>
            <person name="Russo S."/>
            <person name="Salzberg S.L."/>
            <person name="Sanchez-Gracia A."/>
            <person name="Saranga D.J."/>
            <person name="Sato H."/>
            <person name="Schaeffer S.W."/>
            <person name="Schatz M.C."/>
            <person name="Schlenke T."/>
            <person name="Schwartz R."/>
            <person name="Segarra C."/>
            <person name="Singh R.S."/>
            <person name="Sirot L."/>
            <person name="Sirota M."/>
            <person name="Sisneros N.B."/>
            <person name="Smith C.D."/>
            <person name="Smith T.F."/>
            <person name="Spieth J."/>
            <person name="Stage D.E."/>
            <person name="Stark A."/>
            <person name="Stephan W."/>
            <person name="Strausberg R.L."/>
            <person name="Strempel S."/>
            <person name="Sturgill D."/>
            <person name="Sutton G."/>
            <person name="Sutton G.G."/>
            <person name="Tao W."/>
            <person name="Teichmann S."/>
            <person name="Tobari Y.N."/>
            <person name="Tomimura Y."/>
            <person name="Tsolas J.M."/>
            <person name="Valente V.L."/>
            <person name="Venter E."/>
            <person name="Venter J.C."/>
            <person name="Vicario S."/>
            <person name="Vieira F.G."/>
            <person name="Vilella A.J."/>
            <person name="Villasante A."/>
            <person name="Walenz B."/>
            <person name="Wang J."/>
            <person name="Wasserman M."/>
            <person name="Watts T."/>
            <person name="Wilson D."/>
            <person name="Wilson R.K."/>
            <person name="Wing R.A."/>
            <person name="Wolfner M.F."/>
            <person name="Wong A."/>
            <person name="Wong G.K."/>
            <person name="Wu C.I."/>
            <person name="Wu G."/>
            <person name="Yamamoto D."/>
            <person name="Yang H.P."/>
            <person name="Yang S.P."/>
            <person name="Yorke J.A."/>
            <person name="Yoshida K."/>
            <person name="Zdobnov E."/>
            <person name="Zhang P."/>
            <person name="Zhang Y."/>
            <person name="Zimin A.V."/>
            <person name="Baldwin J."/>
            <person name="Abdouelleil A."/>
            <person name="Abdulkadir J."/>
            <person name="Abebe A."/>
            <person name="Abera B."/>
            <person name="Abreu J."/>
            <person name="Acer S.C."/>
            <person name="Aftuck L."/>
            <person name="Alexander A."/>
            <person name="An P."/>
            <person name="Anderson E."/>
            <person name="Anderson S."/>
            <person name="Arachi H."/>
            <person name="Azer M."/>
            <person name="Bachantsang P."/>
            <person name="Barry A."/>
            <person name="Bayul T."/>
            <person name="Berlin A."/>
            <person name="Bessette D."/>
            <person name="Bloom T."/>
            <person name="Blye J."/>
            <person name="Boguslavskiy L."/>
            <person name="Bonnet C."/>
            <person name="Boukhgalter B."/>
            <person name="Bourzgui I."/>
            <person name="Brown A."/>
            <person name="Cahill P."/>
            <person name="Channer S."/>
            <person name="Cheshatsang Y."/>
            <person name="Chuda L."/>
            <person name="Citroen M."/>
            <person name="Collymore A."/>
            <person name="Cooke P."/>
            <person name="Costello M."/>
            <person name="D'Aco K."/>
            <person name="Daza R."/>
            <person name="De Haan G."/>
            <person name="DeGray S."/>
            <person name="DeMaso C."/>
            <person name="Dhargay N."/>
            <person name="Dooley K."/>
            <person name="Dooley E."/>
            <person name="Doricent M."/>
            <person name="Dorje P."/>
            <person name="Dorjee K."/>
            <person name="Dupes A."/>
            <person name="Elong R."/>
            <person name="Falk J."/>
            <person name="Farina A."/>
            <person name="Faro S."/>
            <person name="Ferguson D."/>
            <person name="Fisher S."/>
            <person name="Foley C.D."/>
            <person name="Franke A."/>
            <person name="Friedrich D."/>
            <person name="Gadbois L."/>
            <person name="Gearin G."/>
            <person name="Gearin C.R."/>
            <person name="Giannoukos G."/>
            <person name="Goode T."/>
            <person name="Graham J."/>
            <person name="Grandbois E."/>
            <person name="Grewal S."/>
            <person name="Gyaltsen K."/>
            <person name="Hafez N."/>
            <person name="Hagos B."/>
            <person name="Hall J."/>
            <person name="Henson C."/>
            <person name="Hollinger A."/>
            <person name="Honan T."/>
            <person name="Huard M.D."/>
            <person name="Hughes L."/>
            <person name="Hurhula B."/>
            <person name="Husby M.E."/>
            <person name="Kamat A."/>
            <person name="Kanga B."/>
            <person name="Kashin S."/>
            <person name="Khazanovich D."/>
            <person name="Kisner P."/>
            <person name="Lance K."/>
            <person name="Lara M."/>
            <person name="Lee W."/>
            <person name="Lennon N."/>
            <person name="Letendre F."/>
            <person name="LeVine R."/>
            <person name="Lipovsky A."/>
            <person name="Liu X."/>
            <person name="Liu J."/>
            <person name="Liu S."/>
            <person name="Lokyitsang T."/>
            <person name="Lokyitsang Y."/>
            <person name="Lubonja R."/>
            <person name="Lui A."/>
            <person name="MacDonald P."/>
            <person name="Magnisalis V."/>
            <person name="Maru K."/>
            <person name="Matthews C."/>
            <person name="McCusker W."/>
            <person name="McDonough S."/>
            <person name="Mehta T."/>
            <person name="Meldrim J."/>
            <person name="Meneus L."/>
            <person name="Mihai O."/>
            <person name="Mihalev A."/>
            <person name="Mihova T."/>
            <person name="Mittelman R."/>
            <person name="Mlenga V."/>
            <person name="Montmayeur A."/>
            <person name="Mulrain L."/>
            <person name="Navidi A."/>
            <person name="Naylor J."/>
            <person name="Negash T."/>
            <person name="Nguyen T."/>
            <person name="Nguyen N."/>
            <person name="Nicol R."/>
            <person name="Norbu C."/>
            <person name="Norbu N."/>
            <person name="Novod N."/>
            <person name="O'Neill B."/>
            <person name="Osman S."/>
            <person name="Markiewicz E."/>
            <person name="Oyono O.L."/>
            <person name="Patti C."/>
            <person name="Phunkhang P."/>
            <person name="Pierre F."/>
            <person name="Priest M."/>
            <person name="Raghuraman S."/>
            <person name="Rege F."/>
            <person name="Reyes R."/>
            <person name="Rise C."/>
            <person name="Rogov P."/>
            <person name="Ross K."/>
            <person name="Ryan E."/>
            <person name="Settipalli S."/>
            <person name="Shea T."/>
            <person name="Sherpa N."/>
            <person name="Shi L."/>
            <person name="Shih D."/>
            <person name="Sparrow T."/>
            <person name="Spaulding J."/>
            <person name="Stalker J."/>
            <person name="Stange-Thomann N."/>
            <person name="Stavropoulos S."/>
            <person name="Stone C."/>
            <person name="Strader C."/>
            <person name="Tesfaye S."/>
            <person name="Thomson T."/>
            <person name="Thoulutsang Y."/>
            <person name="Thoulutsang D."/>
            <person name="Topham K."/>
            <person name="Topping I."/>
            <person name="Tsamla T."/>
            <person name="Vassiliev H."/>
            <person name="Vo A."/>
            <person name="Wangchuk T."/>
            <person name="Wangdi T."/>
            <person name="Weiand M."/>
            <person name="Wilkinson J."/>
            <person name="Wilson A."/>
            <person name="Yadav S."/>
            <person name="Young G."/>
            <person name="Yu Q."/>
            <person name="Zembek L."/>
            <person name="Zhong D."/>
            <person name="Zimmer A."/>
            <person name="Zwirko Z."/>
            <person name="Jaffe D.B."/>
            <person name="Alvarez P."/>
            <person name="Brockman W."/>
            <person name="Butler J."/>
            <person name="Chin C."/>
            <person name="Gnerre S."/>
            <person name="Grabherr M."/>
            <person name="Kleber M."/>
            <person name="Mauceli E."/>
            <person name="MacCallum I."/>
        </authorList>
    </citation>
    <scope>NUCLEOTIDE SEQUENCE [LARGE SCALE GENOMIC DNA]</scope>
    <source>
        <strain evidence="2">Tucson 14030-0811.24</strain>
    </source>
</reference>
<dbReference type="OrthoDB" id="1884855at2759"/>
<dbReference type="PhylomeDB" id="B4N0R5"/>
<dbReference type="FunCoup" id="B4N0R5">
    <property type="interactions" value="8"/>
</dbReference>
<dbReference type="STRING" id="7260.B4N0R5"/>
<evidence type="ECO:0000313" key="1">
    <source>
        <dbReference type="EMBL" id="EDW77678.1"/>
    </source>
</evidence>
<evidence type="ECO:0008006" key="3">
    <source>
        <dbReference type="Google" id="ProtNLM"/>
    </source>
</evidence>
<name>B4N0R5_DROWI</name>
<dbReference type="InParanoid" id="B4N0R5"/>
<dbReference type="KEGG" id="dwi:6643911"/>
<proteinExistence type="predicted"/>
<dbReference type="AlphaFoldDB" id="B4N0R5"/>
<sequence>MDFDEHAYALEFFNFTPEQIAAERQHCVNSIVGKAIDATIKRIETPATALKLKEQKARVMRSIQERCVPKLDHLRVMDKQTFHVPPHVLQIQDFDLEHQFDVKDEQKKLAKLELLKTRFRENVAMLAQLKVEDDNYSAMEDIIRMETKMQQQIYAKLESLNCPKLIKFAQKVVDNEQQKEK</sequence>
<dbReference type="SMR" id="B4N0R5"/>
<accession>B4N0R5</accession>
<dbReference type="HOGENOM" id="CLU_1519447_0_0_1"/>
<organism evidence="1 2">
    <name type="scientific">Drosophila willistoni</name>
    <name type="common">Fruit fly</name>
    <dbReference type="NCBI Taxonomy" id="7260"/>
    <lineage>
        <taxon>Eukaryota</taxon>
        <taxon>Metazoa</taxon>
        <taxon>Ecdysozoa</taxon>
        <taxon>Arthropoda</taxon>
        <taxon>Hexapoda</taxon>
        <taxon>Insecta</taxon>
        <taxon>Pterygota</taxon>
        <taxon>Neoptera</taxon>
        <taxon>Endopterygota</taxon>
        <taxon>Diptera</taxon>
        <taxon>Brachycera</taxon>
        <taxon>Muscomorpha</taxon>
        <taxon>Ephydroidea</taxon>
        <taxon>Drosophilidae</taxon>
        <taxon>Drosophila</taxon>
        <taxon>Sophophora</taxon>
    </lineage>
</organism>
<dbReference type="eggNOG" id="ENOG502T92N">
    <property type="taxonomic scope" value="Eukaryota"/>
</dbReference>
<protein>
    <recommendedName>
        <fullName evidence="3">Protein MIS12 homolog</fullName>
    </recommendedName>
</protein>
<dbReference type="EMBL" id="CH963920">
    <property type="protein sequence ID" value="EDW77678.1"/>
    <property type="molecule type" value="Genomic_DNA"/>
</dbReference>
<evidence type="ECO:0000313" key="2">
    <source>
        <dbReference type="Proteomes" id="UP000007798"/>
    </source>
</evidence>
<gene>
    <name evidence="1" type="primary">Dwil\GK24429</name>
    <name evidence="1" type="ORF">Dwil_GK24429</name>
</gene>
<keyword evidence="2" id="KW-1185">Reference proteome</keyword>